<dbReference type="STRING" id="1129794.C427_3033"/>
<dbReference type="PANTHER" id="PTHR30328">
    <property type="entry name" value="TRANSCRIPTIONAL REPRESSOR"/>
    <property type="match status" value="1"/>
</dbReference>
<dbReference type="InterPro" id="IPR036271">
    <property type="entry name" value="Tet_transcr_reg_TetR-rel_C_sf"/>
</dbReference>
<dbReference type="RefSeq" id="WP_007640093.1">
    <property type="nucleotide sequence ID" value="NC_020514.1"/>
</dbReference>
<organism evidence="4 5">
    <name type="scientific">Paraglaciecola psychrophila 170</name>
    <dbReference type="NCBI Taxonomy" id="1129794"/>
    <lineage>
        <taxon>Bacteria</taxon>
        <taxon>Pseudomonadati</taxon>
        <taxon>Pseudomonadota</taxon>
        <taxon>Gammaproteobacteria</taxon>
        <taxon>Alteromonadales</taxon>
        <taxon>Alteromonadaceae</taxon>
        <taxon>Paraglaciecola</taxon>
    </lineage>
</organism>
<dbReference type="GO" id="GO:0003677">
    <property type="term" value="F:DNA binding"/>
    <property type="evidence" value="ECO:0007669"/>
    <property type="project" value="UniProtKB-UniRule"/>
</dbReference>
<sequence length="214" mass="24311">MCASKNYKETSIGELNRSKILNAAEKEFALHGFKGARVQQIADRAELPKTNVLYYFKSKESLYLALLEDILRLWNSRFDEATVGDDPAEVLAHYIADKMEISRCRPDASKMFALEIINGAPNLNKFFKDQHASWMAGRVDVIKQWIDQGKLVATDPHYLLFNIWATSQHYADFSIQINELRGKPMTQTDFSEATNNLVKLILTGCGLSVPTEFE</sequence>
<proteinExistence type="predicted"/>
<dbReference type="PRINTS" id="PR00455">
    <property type="entry name" value="HTHTETR"/>
</dbReference>
<reference evidence="4 5" key="1">
    <citation type="journal article" date="2013" name="Genome Announc.">
        <title>Complete Genome Sequence of Glaciecola psychrophila Strain 170T.</title>
        <authorList>
            <person name="Yin J."/>
            <person name="Chen J."/>
            <person name="Liu G."/>
            <person name="Yu Y."/>
            <person name="Song L."/>
            <person name="Wang X."/>
            <person name="Qu X."/>
        </authorList>
    </citation>
    <scope>NUCLEOTIDE SEQUENCE [LARGE SCALE GENOMIC DNA]</scope>
    <source>
        <strain evidence="4 5">170</strain>
    </source>
</reference>
<dbReference type="PROSITE" id="PS50977">
    <property type="entry name" value="HTH_TETR_2"/>
    <property type="match status" value="1"/>
</dbReference>
<dbReference type="SUPFAM" id="SSF46689">
    <property type="entry name" value="Homeodomain-like"/>
    <property type="match status" value="1"/>
</dbReference>
<dbReference type="Gene3D" id="1.10.10.60">
    <property type="entry name" value="Homeodomain-like"/>
    <property type="match status" value="1"/>
</dbReference>
<name>K7A8R3_9ALTE</name>
<dbReference type="SUPFAM" id="SSF48498">
    <property type="entry name" value="Tetracyclin repressor-like, C-terminal domain"/>
    <property type="match status" value="1"/>
</dbReference>
<dbReference type="GO" id="GO:0045892">
    <property type="term" value="P:negative regulation of DNA-templated transcription"/>
    <property type="evidence" value="ECO:0007669"/>
    <property type="project" value="InterPro"/>
</dbReference>
<dbReference type="Proteomes" id="UP000011864">
    <property type="component" value="Chromosome"/>
</dbReference>
<dbReference type="InterPro" id="IPR009057">
    <property type="entry name" value="Homeodomain-like_sf"/>
</dbReference>
<dbReference type="eggNOG" id="COG1309">
    <property type="taxonomic scope" value="Bacteria"/>
</dbReference>
<evidence type="ECO:0000256" key="1">
    <source>
        <dbReference type="ARBA" id="ARBA00023125"/>
    </source>
</evidence>
<dbReference type="Gene3D" id="1.10.357.10">
    <property type="entry name" value="Tetracycline Repressor, domain 2"/>
    <property type="match status" value="1"/>
</dbReference>
<dbReference type="OrthoDB" id="6860332at2"/>
<dbReference type="Pfam" id="PF00440">
    <property type="entry name" value="TetR_N"/>
    <property type="match status" value="1"/>
</dbReference>
<dbReference type="KEGG" id="gps:C427_3033"/>
<dbReference type="InterPro" id="IPR001647">
    <property type="entry name" value="HTH_TetR"/>
</dbReference>
<evidence type="ECO:0000313" key="5">
    <source>
        <dbReference type="Proteomes" id="UP000011864"/>
    </source>
</evidence>
<gene>
    <name evidence="4" type="ORF">C427_3033</name>
</gene>
<evidence type="ECO:0000259" key="3">
    <source>
        <dbReference type="PROSITE" id="PS50977"/>
    </source>
</evidence>
<dbReference type="InterPro" id="IPR050109">
    <property type="entry name" value="HTH-type_TetR-like_transc_reg"/>
</dbReference>
<dbReference type="PANTHER" id="PTHR30328:SF54">
    <property type="entry name" value="HTH-TYPE TRANSCRIPTIONAL REPRESSOR SCO4008"/>
    <property type="match status" value="1"/>
</dbReference>
<dbReference type="PATRIC" id="fig|1129794.4.peg.3016"/>
<dbReference type="HOGENOM" id="CLU_069356_1_0_6"/>
<keyword evidence="1 2" id="KW-0238">DNA-binding</keyword>
<dbReference type="AlphaFoldDB" id="K7A8R3"/>
<dbReference type="EMBL" id="CP003837">
    <property type="protein sequence ID" value="AGH45142.1"/>
    <property type="molecule type" value="Genomic_DNA"/>
</dbReference>
<dbReference type="Pfam" id="PF08362">
    <property type="entry name" value="TetR_C_3"/>
    <property type="match status" value="1"/>
</dbReference>
<feature type="DNA-binding region" description="H-T-H motif" evidence="2">
    <location>
        <begin position="37"/>
        <end position="56"/>
    </location>
</feature>
<keyword evidence="5" id="KW-1185">Reference proteome</keyword>
<feature type="domain" description="HTH tetR-type" evidence="3">
    <location>
        <begin position="14"/>
        <end position="74"/>
    </location>
</feature>
<dbReference type="InterPro" id="IPR013573">
    <property type="entry name" value="Tscrpt_reg_YcdC_C"/>
</dbReference>
<evidence type="ECO:0000313" key="4">
    <source>
        <dbReference type="EMBL" id="AGH45142.1"/>
    </source>
</evidence>
<accession>K7A8R3</accession>
<evidence type="ECO:0000256" key="2">
    <source>
        <dbReference type="PROSITE-ProRule" id="PRU00335"/>
    </source>
</evidence>
<protein>
    <submittedName>
        <fullName evidence="4">TetR family transcriptional regulator</fullName>
    </submittedName>
</protein>